<evidence type="ECO:0000313" key="1">
    <source>
        <dbReference type="EMBL" id="RPE74646.1"/>
    </source>
</evidence>
<name>A0A3N4UV84_9GAMM</name>
<accession>A0A3N4UV84</accession>
<comment type="caution">
    <text evidence="1">The sequence shown here is derived from an EMBL/GenBank/DDBJ whole genome shotgun (WGS) entry which is preliminary data.</text>
</comment>
<organism evidence="1 2">
    <name type="scientific">Vulcaniibacterium tengchongense</name>
    <dbReference type="NCBI Taxonomy" id="1273429"/>
    <lineage>
        <taxon>Bacteria</taxon>
        <taxon>Pseudomonadati</taxon>
        <taxon>Pseudomonadota</taxon>
        <taxon>Gammaproteobacteria</taxon>
        <taxon>Lysobacterales</taxon>
        <taxon>Lysobacteraceae</taxon>
        <taxon>Vulcaniibacterium</taxon>
    </lineage>
</organism>
<sequence>MRPDSGWATVQMPCLVSSNPQHKPTYVLPALKEREAAALRADIEAFVRRGGQIERVATPRPNARNGRKA</sequence>
<evidence type="ECO:0000313" key="2">
    <source>
        <dbReference type="Proteomes" id="UP000269708"/>
    </source>
</evidence>
<reference evidence="1 2" key="1">
    <citation type="submission" date="2018-11" db="EMBL/GenBank/DDBJ databases">
        <title>Genomic Encyclopedia of Type Strains, Phase IV (KMG-IV): sequencing the most valuable type-strain genomes for metagenomic binning, comparative biology and taxonomic classification.</title>
        <authorList>
            <person name="Goeker M."/>
        </authorList>
    </citation>
    <scope>NUCLEOTIDE SEQUENCE [LARGE SCALE GENOMIC DNA]</scope>
    <source>
        <strain evidence="1 2">DSM 25623</strain>
    </source>
</reference>
<gene>
    <name evidence="1" type="ORF">EDC50_3175</name>
</gene>
<dbReference type="AlphaFoldDB" id="A0A3N4UV84"/>
<proteinExistence type="predicted"/>
<keyword evidence="2" id="KW-1185">Reference proteome</keyword>
<protein>
    <submittedName>
        <fullName evidence="1">Uncharacterized protein</fullName>
    </submittedName>
</protein>
<dbReference type="EMBL" id="RKQN01000008">
    <property type="protein sequence ID" value="RPE74646.1"/>
    <property type="molecule type" value="Genomic_DNA"/>
</dbReference>
<dbReference type="Proteomes" id="UP000269708">
    <property type="component" value="Unassembled WGS sequence"/>
</dbReference>
<dbReference type="RefSeq" id="WP_123771492.1">
    <property type="nucleotide sequence ID" value="NZ_RKQN01000008.1"/>
</dbReference>